<gene>
    <name evidence="1" type="ORF">CEQ21_07070</name>
</gene>
<dbReference type="AlphaFoldDB" id="A0A553SQP2"/>
<keyword evidence="1" id="KW-0614">Plasmid</keyword>
<proteinExistence type="predicted"/>
<accession>A0A553SQP2</accession>
<organism evidence="1">
    <name type="scientific">Niallia circulans</name>
    <name type="common">Bacillus circulans</name>
    <dbReference type="NCBI Taxonomy" id="1397"/>
    <lineage>
        <taxon>Bacteria</taxon>
        <taxon>Bacillati</taxon>
        <taxon>Bacillota</taxon>
        <taxon>Bacilli</taxon>
        <taxon>Bacillales</taxon>
        <taxon>Bacillaceae</taxon>
        <taxon>Niallia</taxon>
    </lineage>
</organism>
<comment type="caution">
    <text evidence="1">The sequence shown here is derived from an EMBL/GenBank/DDBJ whole genome shotgun (WGS) entry which is preliminary data.</text>
</comment>
<dbReference type="Proteomes" id="UP000319837">
    <property type="component" value="Plasmid unnamed1"/>
</dbReference>
<dbReference type="Pfam" id="PF11553">
    <property type="entry name" value="DUF3231"/>
    <property type="match status" value="2"/>
</dbReference>
<dbReference type="RefSeq" id="WP_185762713.1">
    <property type="nucleotide sequence ID" value="NZ_CM017505.1"/>
</dbReference>
<dbReference type="EMBL" id="RIBP01000002">
    <property type="protein sequence ID" value="TRZ39315.1"/>
    <property type="molecule type" value="Genomic_DNA"/>
</dbReference>
<sequence length="328" mass="37243">MKEHHIRLTSSEIGGLWANYISDSLFICVYRYFLAKVEDKETQAILKHALDLSYQHVKVITNIFKEEGHAIPQGFTDEDVNVDSPRLFSDEFFLIYTKQMTKGALATYGVVLPHTFRKDIREHFMSCIASTMELFNETTDLLLTRGLEIRSPYIPYLEEVDMVETQGFLAGWLGKQRPLMAAEITHLYSNIQTNHLASALLTGFGQVVHCADLKGYMKRGKNITKKHIEIFTSYLQDNALPSPHNWDDLVLPIKETPFSDKLMMYHTSLISAAGVGNYGTALSASLRRDIAADYTRFFGEIGLFAEDGLNLLINNGWFERPPHAIDSH</sequence>
<dbReference type="Gene3D" id="1.20.1260.10">
    <property type="match status" value="2"/>
</dbReference>
<dbReference type="InterPro" id="IPR012347">
    <property type="entry name" value="Ferritin-like"/>
</dbReference>
<reference evidence="1" key="1">
    <citation type="submission" date="2018-10" db="EMBL/GenBank/DDBJ databases">
        <title>FDA dAtabase for Regulatory Grade micrObial Sequences (FDA-ARGOS): Supporting development and validation of Infectious Disease Dx tests.</title>
        <authorList>
            <person name="Minogue T."/>
            <person name="Wolcott M."/>
            <person name="Wasieloski L."/>
            <person name="Aguilar W."/>
            <person name="Moore D."/>
            <person name="Tallon L.J."/>
            <person name="Sadzewicz L."/>
            <person name="Sengamalay N."/>
            <person name="Ott S."/>
            <person name="Godinez A."/>
            <person name="Nagaraj S."/>
            <person name="Vavikolanu K."/>
            <person name="Vyas G."/>
            <person name="Nadendla S."/>
            <person name="Aluvathingal J."/>
            <person name="Sichtig H."/>
        </authorList>
    </citation>
    <scope>NUCLEOTIDE SEQUENCE</scope>
    <source>
        <strain evidence="1">FDAARGOS_343</strain>
        <plasmid evidence="1">unnamed1</plasmid>
    </source>
</reference>
<evidence type="ECO:0000313" key="1">
    <source>
        <dbReference type="EMBL" id="TRZ39315.1"/>
    </source>
</evidence>
<name>A0A553SQP2_NIACI</name>
<dbReference type="InterPro" id="IPR021617">
    <property type="entry name" value="DUF3231"/>
</dbReference>
<protein>
    <submittedName>
        <fullName evidence="1">DUF3231 family protein</fullName>
    </submittedName>
</protein>
<geneLocation type="plasmid" evidence="1">
    <name>unnamed1</name>
</geneLocation>